<gene>
    <name evidence="1" type="ORF">HGA13_31340</name>
</gene>
<proteinExistence type="predicted"/>
<keyword evidence="2" id="KW-1185">Reference proteome</keyword>
<accession>A0A846XPR3</accession>
<evidence type="ECO:0000313" key="1">
    <source>
        <dbReference type="EMBL" id="NKY37527.1"/>
    </source>
</evidence>
<protein>
    <submittedName>
        <fullName evidence="1">Uncharacterized protein</fullName>
    </submittedName>
</protein>
<sequence length="68" mass="7809">MVGEWLTDSRTLRRVAAGLRRLEIYPAACRWTDPLRGRSHAHHVMAIHAGHRCPRYSLAAEYVEAVNR</sequence>
<comment type="caution">
    <text evidence="1">The sequence shown here is derived from an EMBL/GenBank/DDBJ whole genome shotgun (WGS) entry which is preliminary data.</text>
</comment>
<dbReference type="Proteomes" id="UP000565715">
    <property type="component" value="Unassembled WGS sequence"/>
</dbReference>
<dbReference type="EMBL" id="JAAXOO010000009">
    <property type="protein sequence ID" value="NKY37527.1"/>
    <property type="molecule type" value="Genomic_DNA"/>
</dbReference>
<reference evidence="1 2" key="1">
    <citation type="submission" date="2020-04" db="EMBL/GenBank/DDBJ databases">
        <title>MicrobeNet Type strains.</title>
        <authorList>
            <person name="Nicholson A.C."/>
        </authorList>
    </citation>
    <scope>NUCLEOTIDE SEQUENCE [LARGE SCALE GENOMIC DNA]</scope>
    <source>
        <strain evidence="1 2">DSM 45078</strain>
    </source>
</reference>
<organism evidence="1 2">
    <name type="scientific">Nocardia speluncae</name>
    <dbReference type="NCBI Taxonomy" id="419477"/>
    <lineage>
        <taxon>Bacteria</taxon>
        <taxon>Bacillati</taxon>
        <taxon>Actinomycetota</taxon>
        <taxon>Actinomycetes</taxon>
        <taxon>Mycobacteriales</taxon>
        <taxon>Nocardiaceae</taxon>
        <taxon>Nocardia</taxon>
    </lineage>
</organism>
<evidence type="ECO:0000313" key="2">
    <source>
        <dbReference type="Proteomes" id="UP000565715"/>
    </source>
</evidence>
<dbReference type="RefSeq" id="WP_157112851.1">
    <property type="nucleotide sequence ID" value="NZ_JAAXOO010000009.1"/>
</dbReference>
<dbReference type="AlphaFoldDB" id="A0A846XPR3"/>
<name>A0A846XPR3_9NOCA</name>